<evidence type="ECO:0000313" key="2">
    <source>
        <dbReference type="EMBL" id="PHQ30868.1"/>
    </source>
</evidence>
<dbReference type="Gene3D" id="3.30.2310.20">
    <property type="entry name" value="RelE-like"/>
    <property type="match status" value="1"/>
</dbReference>
<proteinExistence type="predicted"/>
<dbReference type="Proteomes" id="UP000229433">
    <property type="component" value="Unassembled WGS sequence"/>
</dbReference>
<dbReference type="EMBL" id="NQXA01000001">
    <property type="protein sequence ID" value="PHQ30868.1"/>
    <property type="molecule type" value="Genomic_DNA"/>
</dbReference>
<name>A0A2G1VVQ6_9FLAO</name>
<dbReference type="RefSeq" id="WP_099644407.1">
    <property type="nucleotide sequence ID" value="NZ_KZ319287.1"/>
</dbReference>
<sequence length="97" mass="11431">MALKIVWTPQAESGLIKVLEYLEERWTSHEILNLEQNLQDLLSQISEYPKSCPATSKYKHVYKGLLDKNNYIVYKVHLEEKRIEIINFIGTKQKPLE</sequence>
<reference evidence="2 3" key="1">
    <citation type="submission" date="2017-08" db="EMBL/GenBank/DDBJ databases">
        <title>The whole genome shortgun sequences of strain Leeuwenhoekiella nanhaiensis G18 from the South China Sea.</title>
        <authorList>
            <person name="Liu Q."/>
        </authorList>
    </citation>
    <scope>NUCLEOTIDE SEQUENCE [LARGE SCALE GENOMIC DNA]</scope>
    <source>
        <strain evidence="2 3">G18</strain>
    </source>
</reference>
<evidence type="ECO:0000313" key="3">
    <source>
        <dbReference type="Proteomes" id="UP000229433"/>
    </source>
</evidence>
<evidence type="ECO:0000256" key="1">
    <source>
        <dbReference type="ARBA" id="ARBA00022649"/>
    </source>
</evidence>
<gene>
    <name evidence="2" type="ORF">CJ305_01160</name>
</gene>
<keyword evidence="1" id="KW-1277">Toxin-antitoxin system</keyword>
<accession>A0A2G1VVQ6</accession>
<dbReference type="InterPro" id="IPR035093">
    <property type="entry name" value="RelE/ParE_toxin_dom_sf"/>
</dbReference>
<dbReference type="OrthoDB" id="963196at2"/>
<dbReference type="Pfam" id="PF05016">
    <property type="entry name" value="ParE_toxin"/>
    <property type="match status" value="1"/>
</dbReference>
<evidence type="ECO:0008006" key="4">
    <source>
        <dbReference type="Google" id="ProtNLM"/>
    </source>
</evidence>
<organism evidence="2 3">
    <name type="scientific">Leeuwenhoekiella nanhaiensis</name>
    <dbReference type="NCBI Taxonomy" id="1655491"/>
    <lineage>
        <taxon>Bacteria</taxon>
        <taxon>Pseudomonadati</taxon>
        <taxon>Bacteroidota</taxon>
        <taxon>Flavobacteriia</taxon>
        <taxon>Flavobacteriales</taxon>
        <taxon>Flavobacteriaceae</taxon>
        <taxon>Leeuwenhoekiella</taxon>
    </lineage>
</organism>
<dbReference type="InterPro" id="IPR007712">
    <property type="entry name" value="RelE/ParE_toxin"/>
</dbReference>
<dbReference type="AlphaFoldDB" id="A0A2G1VVQ6"/>
<protein>
    <recommendedName>
        <fullName evidence="4">Plasmid stabilization protein</fullName>
    </recommendedName>
</protein>
<comment type="caution">
    <text evidence="2">The sequence shown here is derived from an EMBL/GenBank/DDBJ whole genome shotgun (WGS) entry which is preliminary data.</text>
</comment>
<keyword evidence="3" id="KW-1185">Reference proteome</keyword>